<name>A0ABR9W716_9BACT</name>
<feature type="transmembrane region" description="Helical" evidence="1">
    <location>
        <begin position="14"/>
        <end position="37"/>
    </location>
</feature>
<proteinExistence type="predicted"/>
<accession>A0ABR9W716</accession>
<protein>
    <submittedName>
        <fullName evidence="2">Uncharacterized protein</fullName>
    </submittedName>
</protein>
<keyword evidence="3" id="KW-1185">Reference proteome</keyword>
<dbReference type="EMBL" id="JACYGY010000001">
    <property type="protein sequence ID" value="MBE9461262.1"/>
    <property type="molecule type" value="Genomic_DNA"/>
</dbReference>
<keyword evidence="1" id="KW-0472">Membrane</keyword>
<keyword evidence="1" id="KW-0812">Transmembrane</keyword>
<evidence type="ECO:0000313" key="3">
    <source>
        <dbReference type="Proteomes" id="UP000634134"/>
    </source>
</evidence>
<gene>
    <name evidence="2" type="ORF">IEE83_05135</name>
</gene>
<reference evidence="3" key="1">
    <citation type="submission" date="2023-07" db="EMBL/GenBank/DDBJ databases">
        <title>Dyadobacter sp. nov 'subterranea' isolated from contaminted grondwater.</title>
        <authorList>
            <person name="Szabo I."/>
            <person name="Al-Omari J."/>
            <person name="Szerdahelyi S.G."/>
            <person name="Rado J."/>
        </authorList>
    </citation>
    <scope>NUCLEOTIDE SEQUENCE [LARGE SCALE GENOMIC DNA]</scope>
    <source>
        <strain evidence="3">UP-52</strain>
    </source>
</reference>
<dbReference type="RefSeq" id="WP_194119539.1">
    <property type="nucleotide sequence ID" value="NZ_JACYGY010000001.1"/>
</dbReference>
<evidence type="ECO:0000313" key="2">
    <source>
        <dbReference type="EMBL" id="MBE9461262.1"/>
    </source>
</evidence>
<evidence type="ECO:0000256" key="1">
    <source>
        <dbReference type="SAM" id="Phobius"/>
    </source>
</evidence>
<sequence length="57" mass="6560">MTELITFIQVLGNLFLAAVILSALIFTTFYYVLGYALKEIKLTPLLRKGISFRRKSY</sequence>
<keyword evidence="1" id="KW-1133">Transmembrane helix</keyword>
<dbReference type="Proteomes" id="UP000634134">
    <property type="component" value="Unassembled WGS sequence"/>
</dbReference>
<organism evidence="2 3">
    <name type="scientific">Dyadobacter subterraneus</name>
    <dbReference type="NCBI Taxonomy" id="2773304"/>
    <lineage>
        <taxon>Bacteria</taxon>
        <taxon>Pseudomonadati</taxon>
        <taxon>Bacteroidota</taxon>
        <taxon>Cytophagia</taxon>
        <taxon>Cytophagales</taxon>
        <taxon>Spirosomataceae</taxon>
        <taxon>Dyadobacter</taxon>
    </lineage>
</organism>
<comment type="caution">
    <text evidence="2">The sequence shown here is derived from an EMBL/GenBank/DDBJ whole genome shotgun (WGS) entry which is preliminary data.</text>
</comment>